<feature type="region of interest" description="Disordered" evidence="1">
    <location>
        <begin position="515"/>
        <end position="544"/>
    </location>
</feature>
<reference evidence="3" key="1">
    <citation type="submission" date="2022-08" db="EMBL/GenBank/DDBJ databases">
        <authorList>
            <consortium name="DOE Joint Genome Institute"/>
            <person name="Min B."/>
            <person name="Riley R."/>
            <person name="Sierra-Patev S."/>
            <person name="Naranjo-Ortiz M."/>
            <person name="Looney B."/>
            <person name="Konkel Z."/>
            <person name="Slot J.C."/>
            <person name="Sakamoto Y."/>
            <person name="Steenwyk J.L."/>
            <person name="Rokas A."/>
            <person name="Carro J."/>
            <person name="Camarero S."/>
            <person name="Ferreira P."/>
            <person name="Molpeceres G."/>
            <person name="Ruiz-Duenas F.J."/>
            <person name="Serrano A."/>
            <person name="Henrissat B."/>
            <person name="Drula E."/>
            <person name="Hughes K.W."/>
            <person name="Mata J.L."/>
            <person name="Ishikawa N.K."/>
            <person name="Vargas-Isla R."/>
            <person name="Ushijima S."/>
            <person name="Smith C.A."/>
            <person name="Ahrendt S."/>
            <person name="Andreopoulos W."/>
            <person name="He G."/>
            <person name="Labutti K."/>
            <person name="Lipzen A."/>
            <person name="Ng V."/>
            <person name="Sandor L."/>
            <person name="Barry K."/>
            <person name="Martinez A.T."/>
            <person name="Xiao Y."/>
            <person name="Gibbons J.G."/>
            <person name="Terashima K."/>
            <person name="Hibbett D.S."/>
            <person name="Grigoriev I.V."/>
        </authorList>
    </citation>
    <scope>NUCLEOTIDE SEQUENCE</scope>
    <source>
        <strain evidence="3">TFB10827</strain>
    </source>
</reference>
<comment type="caution">
    <text evidence="3">The sequence shown here is derived from an EMBL/GenBank/DDBJ whole genome shotgun (WGS) entry which is preliminary data.</text>
</comment>
<organism evidence="3 4">
    <name type="scientific">Lentinula boryana</name>
    <dbReference type="NCBI Taxonomy" id="40481"/>
    <lineage>
        <taxon>Eukaryota</taxon>
        <taxon>Fungi</taxon>
        <taxon>Dikarya</taxon>
        <taxon>Basidiomycota</taxon>
        <taxon>Agaricomycotina</taxon>
        <taxon>Agaricomycetes</taxon>
        <taxon>Agaricomycetidae</taxon>
        <taxon>Agaricales</taxon>
        <taxon>Marasmiineae</taxon>
        <taxon>Omphalotaceae</taxon>
        <taxon>Lentinula</taxon>
    </lineage>
</organism>
<dbReference type="Gene3D" id="1.20.5.510">
    <property type="entry name" value="Single helix bin"/>
    <property type="match status" value="1"/>
</dbReference>
<sequence length="871" mass="94776">MPLPESTLTRRGPNTNVTCGTGFQWTEDTAQLSPCLVAAAVVGGCGSSDYTVPSLTAGQHYNPPGVNGQPINGCSCYYPSDVVTLGNTSIPFYATVDPSTWQNAKFNVDQAQNISEQGHADVYGAPLASSSSSSAPTSSKSTNVAAIGGGVAGGVVVLILGAIAAWWILRKRRRSGVAVIKRRTGSHQELDSTTYDTHGHTRSLSDLTRPLNFGDASFGNGNVSGNGVDTYMGSVSMQQFGPSPSPFGSSLNMGSVNSMGAFSTPPHQVGEDFRLGSPPSSYNGRANTITGITRYDSPSPSMQFMARSQSPDSSFGHEMSVQPFVLPLTQPSLTAVTKGGSGRAGAAGAGAVYEGPSSQRNSQDSLLSPRPWRMSPPAYDDAIANSGLSEPPDSRDVAAQRHETYGTVNEKSQHMQVQSSQDSSIAGPDLAAIDAYVIGTVLRSPENLLACIRGYVLLEALAMAGPSEFSWVTLSISQGIFTDLTKRAVHRFLLLEADENDDEELDWEDDWDDMERDREHREQEQEGSNSEPPSNTPTTTSVPASDSRRLFLAPVISRWEEHCATSSNVVVSGSGLTRISSPEPEPISVIKDRVSDPTPPNAQHPYIPCYEDDEPLDDLDLEDSHFTEPDTLERLIDELLNLHQERSHYFNVYLVCCQRGQEQDIVHRTFLSLLPGWFYLHVHNMFVQNSPLTTYLMTINGLIYPRSQNMPYQDGSVRPVPIHQYVPFYDCVNNSVLFEPGSWVVTTQGLYKGDVGIVVDPGPRPLRNHQRQVLFVPRLAIPCPKIGSSQKRKAPVSRPIPVLATEAVLNMISLNAGVDVTPAVVRCTLPGCDYTSKRHRELEHEKEYPITCRFLRQDFQAMLAVQVLPAQ</sequence>
<dbReference type="Proteomes" id="UP001163828">
    <property type="component" value="Unassembled WGS sequence"/>
</dbReference>
<accession>A0ABQ8PZM1</accession>
<feature type="compositionally biased region" description="Low complexity" evidence="1">
    <location>
        <begin position="526"/>
        <end position="543"/>
    </location>
</feature>
<keyword evidence="4" id="KW-1185">Reference proteome</keyword>
<keyword evidence="2" id="KW-0812">Transmembrane</keyword>
<evidence type="ECO:0000313" key="3">
    <source>
        <dbReference type="EMBL" id="KAJ3991822.1"/>
    </source>
</evidence>
<feature type="transmembrane region" description="Helical" evidence="2">
    <location>
        <begin position="144"/>
        <end position="169"/>
    </location>
</feature>
<protein>
    <submittedName>
        <fullName evidence="3">Uncharacterized protein</fullName>
    </submittedName>
</protein>
<feature type="compositionally biased region" description="Polar residues" evidence="1">
    <location>
        <begin position="356"/>
        <end position="366"/>
    </location>
</feature>
<feature type="compositionally biased region" description="Basic and acidic residues" evidence="1">
    <location>
        <begin position="515"/>
        <end position="524"/>
    </location>
</feature>
<dbReference type="EMBL" id="MU790944">
    <property type="protein sequence ID" value="KAJ3991822.1"/>
    <property type="molecule type" value="Genomic_DNA"/>
</dbReference>
<feature type="compositionally biased region" description="Gly residues" evidence="1">
    <location>
        <begin position="339"/>
        <end position="348"/>
    </location>
</feature>
<feature type="non-terminal residue" evidence="3">
    <location>
        <position position="871"/>
    </location>
</feature>
<evidence type="ECO:0000313" key="4">
    <source>
        <dbReference type="Proteomes" id="UP001163828"/>
    </source>
</evidence>
<feature type="region of interest" description="Disordered" evidence="1">
    <location>
        <begin position="292"/>
        <end position="316"/>
    </location>
</feature>
<gene>
    <name evidence="3" type="ORF">F5050DRAFT_1905678</name>
</gene>
<feature type="compositionally biased region" description="Polar residues" evidence="1">
    <location>
        <begin position="292"/>
        <end position="313"/>
    </location>
</feature>
<evidence type="ECO:0000256" key="1">
    <source>
        <dbReference type="SAM" id="MobiDB-lite"/>
    </source>
</evidence>
<evidence type="ECO:0000256" key="2">
    <source>
        <dbReference type="SAM" id="Phobius"/>
    </source>
</evidence>
<proteinExistence type="predicted"/>
<feature type="region of interest" description="Disordered" evidence="1">
    <location>
        <begin position="336"/>
        <end position="399"/>
    </location>
</feature>
<keyword evidence="2" id="KW-0472">Membrane</keyword>
<keyword evidence="2" id="KW-1133">Transmembrane helix</keyword>
<name>A0ABQ8PZM1_9AGAR</name>